<evidence type="ECO:0000259" key="7">
    <source>
        <dbReference type="PROSITE" id="PS51012"/>
    </source>
</evidence>
<dbReference type="InterPro" id="IPR047817">
    <property type="entry name" value="ABC2_TM_bact-type"/>
</dbReference>
<feature type="domain" description="ABC transmembrane type-2" evidence="7">
    <location>
        <begin position="35"/>
        <end position="267"/>
    </location>
</feature>
<reference evidence="8 9" key="1">
    <citation type="submission" date="2018-01" db="EMBL/GenBank/DDBJ databases">
        <title>Draft genome sequence of Sphaerisporangium sp. 7K107.</title>
        <authorList>
            <person name="Sahin N."/>
            <person name="Saygin H."/>
            <person name="Ay H."/>
        </authorList>
    </citation>
    <scope>NUCLEOTIDE SEQUENCE [LARGE SCALE GENOMIC DNA]</scope>
    <source>
        <strain evidence="8 9">7K107</strain>
    </source>
</reference>
<comment type="similarity">
    <text evidence="6">Belongs to the ABC-2 integral membrane protein family.</text>
</comment>
<evidence type="ECO:0000256" key="4">
    <source>
        <dbReference type="ARBA" id="ARBA00023136"/>
    </source>
</evidence>
<keyword evidence="9" id="KW-1185">Reference proteome</keyword>
<keyword evidence="6" id="KW-1003">Cell membrane</keyword>
<dbReference type="PANTHER" id="PTHR43229">
    <property type="entry name" value="NODULATION PROTEIN J"/>
    <property type="match status" value="1"/>
</dbReference>
<dbReference type="PRINTS" id="PR00164">
    <property type="entry name" value="ABC2TRNSPORT"/>
</dbReference>
<feature type="transmembrane region" description="Helical" evidence="6">
    <location>
        <begin position="128"/>
        <end position="148"/>
    </location>
</feature>
<evidence type="ECO:0000313" key="8">
    <source>
        <dbReference type="EMBL" id="PZG38226.1"/>
    </source>
</evidence>
<evidence type="ECO:0000256" key="3">
    <source>
        <dbReference type="ARBA" id="ARBA00022989"/>
    </source>
</evidence>
<evidence type="ECO:0000256" key="6">
    <source>
        <dbReference type="RuleBase" id="RU361157"/>
    </source>
</evidence>
<dbReference type="Proteomes" id="UP000248544">
    <property type="component" value="Unassembled WGS sequence"/>
</dbReference>
<dbReference type="GO" id="GO:0140359">
    <property type="term" value="F:ABC-type transporter activity"/>
    <property type="evidence" value="ECO:0007669"/>
    <property type="project" value="InterPro"/>
</dbReference>
<feature type="transmembrane region" description="Helical" evidence="6">
    <location>
        <begin position="184"/>
        <end position="204"/>
    </location>
</feature>
<proteinExistence type="inferred from homology"/>
<evidence type="ECO:0000256" key="1">
    <source>
        <dbReference type="ARBA" id="ARBA00004141"/>
    </source>
</evidence>
<sequence>MTAVAQVEQWSHPGSFTQLRLLTARQLRHAFADRRAVVLNLVQPLVMLTLFGQIFGSIAGPGALPGGVRYLDYLMPALLVTTGIGAAQHAGIVLVREMGTGMTARLRSLPVNLRLVLVARAVTDLTRAALQLLVLLACGAALFGFVPSGGVPGMVGALVLALAVIWSLIWVFLLIAAWLRSLEVLTGIAFLVTYPLMFASSAFVPVEKLPGWLRAVATLNPVTYAIDAARDLTIGGGSAASPAVGLAATAPLGVAAMLAAFRAFRRPLSR</sequence>
<dbReference type="EMBL" id="POUA01000217">
    <property type="protein sequence ID" value="PZG38226.1"/>
    <property type="molecule type" value="Genomic_DNA"/>
</dbReference>
<dbReference type="PANTHER" id="PTHR43229:SF2">
    <property type="entry name" value="NODULATION PROTEIN J"/>
    <property type="match status" value="1"/>
</dbReference>
<protein>
    <recommendedName>
        <fullName evidence="6">Transport permease protein</fullName>
    </recommendedName>
</protein>
<keyword evidence="4 6" id="KW-0472">Membrane</keyword>
<feature type="transmembrane region" description="Helical" evidence="6">
    <location>
        <begin position="243"/>
        <end position="264"/>
    </location>
</feature>
<dbReference type="AlphaFoldDB" id="A0A2W2FLK4"/>
<keyword evidence="3 6" id="KW-1133">Transmembrane helix</keyword>
<keyword evidence="6" id="KW-0813">Transport</keyword>
<dbReference type="InterPro" id="IPR013525">
    <property type="entry name" value="ABC2_TM"/>
</dbReference>
<comment type="caution">
    <text evidence="8">The sequence shown here is derived from an EMBL/GenBank/DDBJ whole genome shotgun (WGS) entry which is preliminary data.</text>
</comment>
<comment type="subcellular location">
    <subcellularLocation>
        <location evidence="6">Cell membrane</location>
        <topology evidence="6">Multi-pass membrane protein</topology>
    </subcellularLocation>
    <subcellularLocation>
        <location evidence="1">Membrane</location>
        <topology evidence="1">Multi-pass membrane protein</topology>
    </subcellularLocation>
</comment>
<dbReference type="InterPro" id="IPR000412">
    <property type="entry name" value="ABC_2_transport"/>
</dbReference>
<organism evidence="8 9">
    <name type="scientific">Spongiactinospora gelatinilytica</name>
    <dbReference type="NCBI Taxonomy" id="2666298"/>
    <lineage>
        <taxon>Bacteria</taxon>
        <taxon>Bacillati</taxon>
        <taxon>Actinomycetota</taxon>
        <taxon>Actinomycetes</taxon>
        <taxon>Streptosporangiales</taxon>
        <taxon>Streptosporangiaceae</taxon>
        <taxon>Spongiactinospora</taxon>
    </lineage>
</organism>
<dbReference type="GO" id="GO:0043190">
    <property type="term" value="C:ATP-binding cassette (ABC) transporter complex"/>
    <property type="evidence" value="ECO:0007669"/>
    <property type="project" value="InterPro"/>
</dbReference>
<dbReference type="InterPro" id="IPR051784">
    <property type="entry name" value="Nod_factor_ABC_transporter"/>
</dbReference>
<evidence type="ECO:0000256" key="5">
    <source>
        <dbReference type="ARBA" id="ARBA00023251"/>
    </source>
</evidence>
<evidence type="ECO:0000256" key="2">
    <source>
        <dbReference type="ARBA" id="ARBA00022692"/>
    </source>
</evidence>
<feature type="transmembrane region" description="Helical" evidence="6">
    <location>
        <begin position="37"/>
        <end position="61"/>
    </location>
</feature>
<gene>
    <name evidence="8" type="ORF">C1I98_24380</name>
</gene>
<feature type="transmembrane region" description="Helical" evidence="6">
    <location>
        <begin position="154"/>
        <end position="177"/>
    </location>
</feature>
<dbReference type="Pfam" id="PF01061">
    <property type="entry name" value="ABC2_membrane"/>
    <property type="match status" value="1"/>
</dbReference>
<dbReference type="PROSITE" id="PS51012">
    <property type="entry name" value="ABC_TM2"/>
    <property type="match status" value="1"/>
</dbReference>
<dbReference type="RefSeq" id="WP_111169759.1">
    <property type="nucleotide sequence ID" value="NZ_POUA01000217.1"/>
</dbReference>
<dbReference type="GO" id="GO:0046677">
    <property type="term" value="P:response to antibiotic"/>
    <property type="evidence" value="ECO:0007669"/>
    <property type="project" value="UniProtKB-KW"/>
</dbReference>
<keyword evidence="5" id="KW-0046">Antibiotic resistance</keyword>
<evidence type="ECO:0000313" key="9">
    <source>
        <dbReference type="Proteomes" id="UP000248544"/>
    </source>
</evidence>
<keyword evidence="2 6" id="KW-0812">Transmembrane</keyword>
<dbReference type="PIRSF" id="PIRSF006648">
    <property type="entry name" value="DrrB"/>
    <property type="match status" value="1"/>
</dbReference>
<name>A0A2W2FLK4_9ACTN</name>
<accession>A0A2W2FLK4</accession>
<feature type="transmembrane region" description="Helical" evidence="6">
    <location>
        <begin position="73"/>
        <end position="95"/>
    </location>
</feature>